<dbReference type="PROSITE" id="PS00065">
    <property type="entry name" value="D_2_HYDROXYACID_DH_1"/>
    <property type="match status" value="1"/>
</dbReference>
<evidence type="ECO:0000313" key="9">
    <source>
        <dbReference type="Proteomes" id="UP000249135"/>
    </source>
</evidence>
<evidence type="ECO:0000313" key="8">
    <source>
        <dbReference type="EMBL" id="PZQ76694.1"/>
    </source>
</evidence>
<evidence type="ECO:0000256" key="4">
    <source>
        <dbReference type="RuleBase" id="RU003719"/>
    </source>
</evidence>
<feature type="domain" description="D-isomer specific 2-hydroxyacid dehydrogenase catalytic" evidence="6">
    <location>
        <begin position="117"/>
        <end position="390"/>
    </location>
</feature>
<keyword evidence="2 4" id="KW-0560">Oxidoreductase</keyword>
<dbReference type="AlphaFoldDB" id="A0A2W5QI38"/>
<comment type="caution">
    <text evidence="8">The sequence shown here is derived from an EMBL/GenBank/DDBJ whole genome shotgun (WGS) entry which is preliminary data.</text>
</comment>
<dbReference type="SUPFAM" id="SSF52283">
    <property type="entry name" value="Formate/glycerate dehydrogenase catalytic domain-like"/>
    <property type="match status" value="1"/>
</dbReference>
<dbReference type="GO" id="GO:0030267">
    <property type="term" value="F:glyoxylate reductase (NADPH) activity"/>
    <property type="evidence" value="ECO:0007669"/>
    <property type="project" value="TreeGrafter"/>
</dbReference>
<dbReference type="InterPro" id="IPR029752">
    <property type="entry name" value="D-isomer_DH_CS1"/>
</dbReference>
<gene>
    <name evidence="8" type="ORF">DI563_06395</name>
</gene>
<organism evidence="8 9">
    <name type="scientific">Variovorax paradoxus</name>
    <dbReference type="NCBI Taxonomy" id="34073"/>
    <lineage>
        <taxon>Bacteria</taxon>
        <taxon>Pseudomonadati</taxon>
        <taxon>Pseudomonadota</taxon>
        <taxon>Betaproteobacteria</taxon>
        <taxon>Burkholderiales</taxon>
        <taxon>Comamonadaceae</taxon>
        <taxon>Variovorax</taxon>
    </lineage>
</organism>
<dbReference type="SUPFAM" id="SSF51735">
    <property type="entry name" value="NAD(P)-binding Rossmann-fold domains"/>
    <property type="match status" value="1"/>
</dbReference>
<name>A0A2W5QI38_VARPD</name>
<dbReference type="InterPro" id="IPR036291">
    <property type="entry name" value="NAD(P)-bd_dom_sf"/>
</dbReference>
<evidence type="ECO:0000256" key="2">
    <source>
        <dbReference type="ARBA" id="ARBA00023002"/>
    </source>
</evidence>
<dbReference type="GO" id="GO:0051287">
    <property type="term" value="F:NAD binding"/>
    <property type="evidence" value="ECO:0007669"/>
    <property type="project" value="InterPro"/>
</dbReference>
<proteinExistence type="inferred from homology"/>
<dbReference type="InterPro" id="IPR006139">
    <property type="entry name" value="D-isomer_2_OHA_DH_cat_dom"/>
</dbReference>
<dbReference type="InterPro" id="IPR050223">
    <property type="entry name" value="D-isomer_2-hydroxyacid_DH"/>
</dbReference>
<dbReference type="Pfam" id="PF00389">
    <property type="entry name" value="2-Hacid_dh"/>
    <property type="match status" value="1"/>
</dbReference>
<feature type="region of interest" description="Disordered" evidence="5">
    <location>
        <begin position="1"/>
        <end position="75"/>
    </location>
</feature>
<reference evidence="8 9" key="1">
    <citation type="submission" date="2017-08" db="EMBL/GenBank/DDBJ databases">
        <title>Infants hospitalized years apart are colonized by the same room-sourced microbial strains.</title>
        <authorList>
            <person name="Brooks B."/>
            <person name="Olm M.R."/>
            <person name="Firek B.A."/>
            <person name="Baker R."/>
            <person name="Thomas B.C."/>
            <person name="Morowitz M.J."/>
            <person name="Banfield J.F."/>
        </authorList>
    </citation>
    <scope>NUCLEOTIDE SEQUENCE [LARGE SCALE GENOMIC DNA]</scope>
    <source>
        <strain evidence="8">S2_005_003_R2_41</strain>
    </source>
</reference>
<comment type="similarity">
    <text evidence="4">Belongs to the D-isomer specific 2-hydroxyacid dehydrogenase family.</text>
</comment>
<evidence type="ECO:0000256" key="3">
    <source>
        <dbReference type="ARBA" id="ARBA00023027"/>
    </source>
</evidence>
<dbReference type="Proteomes" id="UP000249135">
    <property type="component" value="Unassembled WGS sequence"/>
</dbReference>
<dbReference type="CDD" id="cd12156">
    <property type="entry name" value="HPPR"/>
    <property type="match status" value="1"/>
</dbReference>
<dbReference type="GO" id="GO:0016618">
    <property type="term" value="F:hydroxypyruvate reductase [NAD(P)H] activity"/>
    <property type="evidence" value="ECO:0007669"/>
    <property type="project" value="TreeGrafter"/>
</dbReference>
<dbReference type="Gene3D" id="3.40.50.720">
    <property type="entry name" value="NAD(P)-binding Rossmann-like Domain"/>
    <property type="match status" value="2"/>
</dbReference>
<feature type="compositionally biased region" description="Polar residues" evidence="5">
    <location>
        <begin position="59"/>
        <end position="75"/>
    </location>
</feature>
<evidence type="ECO:0008006" key="10">
    <source>
        <dbReference type="Google" id="ProtNLM"/>
    </source>
</evidence>
<dbReference type="PANTHER" id="PTHR10996">
    <property type="entry name" value="2-HYDROXYACID DEHYDROGENASE-RELATED"/>
    <property type="match status" value="1"/>
</dbReference>
<protein>
    <recommendedName>
        <fullName evidence="10">Hydroxyacid dehydrogenase</fullName>
    </recommendedName>
</protein>
<dbReference type="Pfam" id="PF02826">
    <property type="entry name" value="2-Hacid_dh_C"/>
    <property type="match status" value="1"/>
</dbReference>
<keyword evidence="3" id="KW-0520">NAD</keyword>
<accession>A0A2W5QI38</accession>
<dbReference type="InterPro" id="IPR006140">
    <property type="entry name" value="D-isomer_DH_NAD-bd"/>
</dbReference>
<evidence type="ECO:0000259" key="6">
    <source>
        <dbReference type="Pfam" id="PF00389"/>
    </source>
</evidence>
<sequence>MAGPTAASSRRRIAPTTSPAPSATRSPTSATQTPNIRWSAFRRAPAGQTRRGSRPRPRWSTSSGTNRAAITTSTRSSRKLLPEVVKPIHVLQSGPWLSDELRAAIPAPFVVHALHLEADPQDAIDRLGDGIQALLCHSGGPPTDRALLDRLPKLSLIINLGAGTDSVDLDAAAQRGIPVLDGVGFNAIDVAELAFGLVLALARGLIHGDRMVREGRWSETRSILGHRVSGRRLGILGMGSIGQQLARRAAAFDMEVSYFSRRPVAGMPWMHVPDVVRLAEASDFLVSALPGGHATRHVVDNRVLDALGSHGYLVSVGRGTVVDEEALVRALEEGRIAGAALDVFENEPEVPAGLVGSSTTVLQAHCGGKTHEAYRTVVKETVRRLKAHFDA</sequence>
<evidence type="ECO:0000256" key="5">
    <source>
        <dbReference type="SAM" id="MobiDB-lite"/>
    </source>
</evidence>
<dbReference type="EMBL" id="QFPP01000046">
    <property type="protein sequence ID" value="PZQ76694.1"/>
    <property type="molecule type" value="Genomic_DNA"/>
</dbReference>
<dbReference type="PANTHER" id="PTHR10996:SF178">
    <property type="entry name" value="2-HYDROXYACID DEHYDROGENASE YGL185C-RELATED"/>
    <property type="match status" value="1"/>
</dbReference>
<feature type="compositionally biased region" description="Low complexity" evidence="5">
    <location>
        <begin position="14"/>
        <end position="34"/>
    </location>
</feature>
<feature type="domain" description="D-isomer specific 2-hydroxyacid dehydrogenase NAD-binding" evidence="7">
    <location>
        <begin position="195"/>
        <end position="367"/>
    </location>
</feature>
<evidence type="ECO:0000259" key="7">
    <source>
        <dbReference type="Pfam" id="PF02826"/>
    </source>
</evidence>
<dbReference type="FunFam" id="3.40.50.720:FF:000213">
    <property type="entry name" value="Putative 2-hydroxyacid dehydrogenase"/>
    <property type="match status" value="1"/>
</dbReference>
<keyword evidence="1" id="KW-0521">NADP</keyword>
<dbReference type="GO" id="GO:0005829">
    <property type="term" value="C:cytosol"/>
    <property type="evidence" value="ECO:0007669"/>
    <property type="project" value="TreeGrafter"/>
</dbReference>
<evidence type="ECO:0000256" key="1">
    <source>
        <dbReference type="ARBA" id="ARBA00022857"/>
    </source>
</evidence>